<dbReference type="InterPro" id="IPR013551">
    <property type="entry name" value="YicC-like_C"/>
</dbReference>
<evidence type="ECO:0000259" key="6">
    <source>
        <dbReference type="Pfam" id="PF03755"/>
    </source>
</evidence>
<dbReference type="PANTHER" id="PTHR30636">
    <property type="entry name" value="UPF0701 PROTEIN YICC"/>
    <property type="match status" value="1"/>
</dbReference>
<dbReference type="RefSeq" id="WP_341419074.1">
    <property type="nucleotide sequence ID" value="NZ_JBBPCC010000025.1"/>
</dbReference>
<gene>
    <name evidence="8" type="ORF">WMW72_28950</name>
</gene>
<dbReference type="InterPro" id="IPR013527">
    <property type="entry name" value="YicC-like_N"/>
</dbReference>
<keyword evidence="2" id="KW-0540">Nuclease</keyword>
<comment type="similarity">
    <text evidence="5">Belongs to the YicC/YloC family.</text>
</comment>
<evidence type="ECO:0000256" key="1">
    <source>
        <dbReference type="ARBA" id="ARBA00001968"/>
    </source>
</evidence>
<dbReference type="GO" id="GO:0016787">
    <property type="term" value="F:hydrolase activity"/>
    <property type="evidence" value="ECO:0007669"/>
    <property type="project" value="UniProtKB-KW"/>
</dbReference>
<comment type="caution">
    <text evidence="8">The sequence shown here is derived from an EMBL/GenBank/DDBJ whole genome shotgun (WGS) entry which is preliminary data.</text>
</comment>
<organism evidence="8 9">
    <name type="scientific">Paenibacillus filicis</name>
    <dbReference type="NCBI Taxonomy" id="669464"/>
    <lineage>
        <taxon>Bacteria</taxon>
        <taxon>Bacillati</taxon>
        <taxon>Bacillota</taxon>
        <taxon>Bacilli</taxon>
        <taxon>Bacillales</taxon>
        <taxon>Paenibacillaceae</taxon>
        <taxon>Paenibacillus</taxon>
    </lineage>
</organism>
<feature type="domain" description="Endoribonuclease YicC-like C-terminal" evidence="7">
    <location>
        <begin position="176"/>
        <end position="293"/>
    </location>
</feature>
<keyword evidence="9" id="KW-1185">Reference proteome</keyword>
<protein>
    <submittedName>
        <fullName evidence="8">YicC/YloC family endoribonuclease</fullName>
        <ecNumber evidence="8">3.1.-.-</ecNumber>
    </submittedName>
</protein>
<feature type="domain" description="Endoribonuclease YicC-like N-terminal" evidence="6">
    <location>
        <begin position="3"/>
        <end position="157"/>
    </location>
</feature>
<evidence type="ECO:0000313" key="8">
    <source>
        <dbReference type="EMBL" id="MEK8131943.1"/>
    </source>
</evidence>
<keyword evidence="3" id="KW-0255">Endonuclease</keyword>
<evidence type="ECO:0000256" key="5">
    <source>
        <dbReference type="ARBA" id="ARBA00035648"/>
    </source>
</evidence>
<sequence>MVTSMTGFGQAERALAGFRLQIDLKSVNHRYCEVAVRLPREFARYESSVKQAVQQRVKRGRVDVFVTVERDPGEAPVPEIDWALAGSYREAADSLRTQLSLPGELTLRDLLSLPGIVTFRDKLDAANESLEAELVACASEAAAGLAAMREREGEFLREDLSGRLQLLEQFREQAHSLAPQIVQDYAVRLRSRIQEMLDQPEPDELRLAMEVALMADRASIDEELTRLKSHFGQFERLLDEDEPVGRKLDFLVQEINREVNTIGSKAGHAGLAGIVVEMKAELEKMREQIQNIE</sequence>
<evidence type="ECO:0000256" key="2">
    <source>
        <dbReference type="ARBA" id="ARBA00022722"/>
    </source>
</evidence>
<dbReference type="NCBIfam" id="TIGR00255">
    <property type="entry name" value="YicC/YloC family endoribonuclease"/>
    <property type="match status" value="1"/>
</dbReference>
<evidence type="ECO:0000259" key="7">
    <source>
        <dbReference type="Pfam" id="PF08340"/>
    </source>
</evidence>
<dbReference type="PANTHER" id="PTHR30636:SF3">
    <property type="entry name" value="UPF0701 PROTEIN YICC"/>
    <property type="match status" value="1"/>
</dbReference>
<accession>A0ABU9DUY6</accession>
<dbReference type="EMBL" id="JBBPCC010000025">
    <property type="protein sequence ID" value="MEK8131943.1"/>
    <property type="molecule type" value="Genomic_DNA"/>
</dbReference>
<dbReference type="Proteomes" id="UP001469365">
    <property type="component" value="Unassembled WGS sequence"/>
</dbReference>
<evidence type="ECO:0000313" key="9">
    <source>
        <dbReference type="Proteomes" id="UP001469365"/>
    </source>
</evidence>
<dbReference type="InterPro" id="IPR005229">
    <property type="entry name" value="YicC/YloC-like"/>
</dbReference>
<reference evidence="8 9" key="1">
    <citation type="submission" date="2024-04" db="EMBL/GenBank/DDBJ databases">
        <title>draft genome sequnece of Paenibacillus filicis.</title>
        <authorList>
            <person name="Kim D.-U."/>
        </authorList>
    </citation>
    <scope>NUCLEOTIDE SEQUENCE [LARGE SCALE GENOMIC DNA]</scope>
    <source>
        <strain evidence="8 9">KACC14197</strain>
    </source>
</reference>
<evidence type="ECO:0000256" key="4">
    <source>
        <dbReference type="ARBA" id="ARBA00022801"/>
    </source>
</evidence>
<proteinExistence type="inferred from homology"/>
<comment type="cofactor">
    <cofactor evidence="1">
        <name>a divalent metal cation</name>
        <dbReference type="ChEBI" id="CHEBI:60240"/>
    </cofactor>
</comment>
<dbReference type="Pfam" id="PF03755">
    <property type="entry name" value="YicC-like_N"/>
    <property type="match status" value="1"/>
</dbReference>
<evidence type="ECO:0000256" key="3">
    <source>
        <dbReference type="ARBA" id="ARBA00022759"/>
    </source>
</evidence>
<dbReference type="EC" id="3.1.-.-" evidence="8"/>
<keyword evidence="4 8" id="KW-0378">Hydrolase</keyword>
<dbReference type="Pfam" id="PF08340">
    <property type="entry name" value="YicC-like_C"/>
    <property type="match status" value="1"/>
</dbReference>
<name>A0ABU9DUY6_9BACL</name>